<reference evidence="4" key="3">
    <citation type="submission" date="2015-04" db="UniProtKB">
        <authorList>
            <consortium name="EnsemblPlants"/>
        </authorList>
    </citation>
    <scope>IDENTIFICATION</scope>
    <source>
        <strain evidence="4">cv. Jemalong A17</strain>
    </source>
</reference>
<feature type="transmembrane region" description="Helical" evidence="2">
    <location>
        <begin position="55"/>
        <end position="74"/>
    </location>
</feature>
<feature type="compositionally biased region" description="Acidic residues" evidence="1">
    <location>
        <begin position="1"/>
        <end position="12"/>
    </location>
</feature>
<evidence type="ECO:0000313" key="3">
    <source>
        <dbReference type="EMBL" id="AES62310.1"/>
    </source>
</evidence>
<dbReference type="Proteomes" id="UP000002051">
    <property type="component" value="Unassembled WGS sequence"/>
</dbReference>
<dbReference type="AlphaFoldDB" id="G7IBV6"/>
<proteinExistence type="predicted"/>
<accession>G7IBV6</accession>
<feature type="region of interest" description="Disordered" evidence="1">
    <location>
        <begin position="1"/>
        <end position="28"/>
    </location>
</feature>
<keyword evidence="2" id="KW-1133">Transmembrane helix</keyword>
<reference evidence="3 5" key="1">
    <citation type="journal article" date="2011" name="Nature">
        <title>The Medicago genome provides insight into the evolution of rhizobial symbioses.</title>
        <authorList>
            <person name="Young N.D."/>
            <person name="Debelle F."/>
            <person name="Oldroyd G.E."/>
            <person name="Geurts R."/>
            <person name="Cannon S.B."/>
            <person name="Udvardi M.K."/>
            <person name="Benedito V.A."/>
            <person name="Mayer K.F."/>
            <person name="Gouzy J."/>
            <person name="Schoof H."/>
            <person name="Van de Peer Y."/>
            <person name="Proost S."/>
            <person name="Cook D.R."/>
            <person name="Meyers B.C."/>
            <person name="Spannagl M."/>
            <person name="Cheung F."/>
            <person name="De Mita S."/>
            <person name="Krishnakumar V."/>
            <person name="Gundlach H."/>
            <person name="Zhou S."/>
            <person name="Mudge J."/>
            <person name="Bharti A.K."/>
            <person name="Murray J.D."/>
            <person name="Naoumkina M.A."/>
            <person name="Rosen B."/>
            <person name="Silverstein K.A."/>
            <person name="Tang H."/>
            <person name="Rombauts S."/>
            <person name="Zhao P.X."/>
            <person name="Zhou P."/>
            <person name="Barbe V."/>
            <person name="Bardou P."/>
            <person name="Bechner M."/>
            <person name="Bellec A."/>
            <person name="Berger A."/>
            <person name="Berges H."/>
            <person name="Bidwell S."/>
            <person name="Bisseling T."/>
            <person name="Choisne N."/>
            <person name="Couloux A."/>
            <person name="Denny R."/>
            <person name="Deshpande S."/>
            <person name="Dai X."/>
            <person name="Doyle J.J."/>
            <person name="Dudez A.M."/>
            <person name="Farmer A.D."/>
            <person name="Fouteau S."/>
            <person name="Franken C."/>
            <person name="Gibelin C."/>
            <person name="Gish J."/>
            <person name="Goldstein S."/>
            <person name="Gonzalez A.J."/>
            <person name="Green P.J."/>
            <person name="Hallab A."/>
            <person name="Hartog M."/>
            <person name="Hua A."/>
            <person name="Humphray S.J."/>
            <person name="Jeong D.H."/>
            <person name="Jing Y."/>
            <person name="Jocker A."/>
            <person name="Kenton S.M."/>
            <person name="Kim D.J."/>
            <person name="Klee K."/>
            <person name="Lai H."/>
            <person name="Lang C."/>
            <person name="Lin S."/>
            <person name="Macmil S.L."/>
            <person name="Magdelenat G."/>
            <person name="Matthews L."/>
            <person name="McCorrison J."/>
            <person name="Monaghan E.L."/>
            <person name="Mun J.H."/>
            <person name="Najar F.Z."/>
            <person name="Nicholson C."/>
            <person name="Noirot C."/>
            <person name="O'Bleness M."/>
            <person name="Paule C.R."/>
            <person name="Poulain J."/>
            <person name="Prion F."/>
            <person name="Qin B."/>
            <person name="Qu C."/>
            <person name="Retzel E.F."/>
            <person name="Riddle C."/>
            <person name="Sallet E."/>
            <person name="Samain S."/>
            <person name="Samson N."/>
            <person name="Sanders I."/>
            <person name="Saurat O."/>
            <person name="Scarpelli C."/>
            <person name="Schiex T."/>
            <person name="Segurens B."/>
            <person name="Severin A.J."/>
            <person name="Sherrier D.J."/>
            <person name="Shi R."/>
            <person name="Sims S."/>
            <person name="Singer S.R."/>
            <person name="Sinharoy S."/>
            <person name="Sterck L."/>
            <person name="Viollet A."/>
            <person name="Wang B.B."/>
            <person name="Wang K."/>
            <person name="Wang M."/>
            <person name="Wang X."/>
            <person name="Warfsmann J."/>
            <person name="Weissenbach J."/>
            <person name="White D.D."/>
            <person name="White J.D."/>
            <person name="Wiley G.B."/>
            <person name="Wincker P."/>
            <person name="Xing Y."/>
            <person name="Yang L."/>
            <person name="Yao Z."/>
            <person name="Ying F."/>
            <person name="Zhai J."/>
            <person name="Zhou L."/>
            <person name="Zuber A."/>
            <person name="Denarie J."/>
            <person name="Dixon R.A."/>
            <person name="May G.D."/>
            <person name="Schwartz D.C."/>
            <person name="Rogers J."/>
            <person name="Quetier F."/>
            <person name="Town C.D."/>
            <person name="Roe B.A."/>
        </authorList>
    </citation>
    <scope>NUCLEOTIDE SEQUENCE [LARGE SCALE GENOMIC DNA]</scope>
    <source>
        <strain evidence="3">A17</strain>
        <strain evidence="4 5">cv. Jemalong A17</strain>
    </source>
</reference>
<evidence type="ECO:0000313" key="4">
    <source>
        <dbReference type="EnsemblPlants" id="AES62310"/>
    </source>
</evidence>
<keyword evidence="2" id="KW-0472">Membrane</keyword>
<dbReference type="HOGENOM" id="CLU_2609594_0_0_1"/>
<evidence type="ECO:0000256" key="1">
    <source>
        <dbReference type="SAM" id="MobiDB-lite"/>
    </source>
</evidence>
<evidence type="ECO:0000256" key="2">
    <source>
        <dbReference type="SAM" id="Phobius"/>
    </source>
</evidence>
<dbReference type="PaxDb" id="3880-AES62310"/>
<gene>
    <name evidence="3" type="ordered locus">MTR_1g098270</name>
</gene>
<name>G7IBV6_MEDTR</name>
<reference evidence="3 5" key="2">
    <citation type="journal article" date="2014" name="BMC Genomics">
        <title>An improved genome release (version Mt4.0) for the model legume Medicago truncatula.</title>
        <authorList>
            <person name="Tang H."/>
            <person name="Krishnakumar V."/>
            <person name="Bidwell S."/>
            <person name="Rosen B."/>
            <person name="Chan A."/>
            <person name="Zhou S."/>
            <person name="Gentzbittel L."/>
            <person name="Childs K.L."/>
            <person name="Yandell M."/>
            <person name="Gundlach H."/>
            <person name="Mayer K.F."/>
            <person name="Schwartz D.C."/>
            <person name="Town C.D."/>
        </authorList>
    </citation>
    <scope>GENOME REANNOTATION</scope>
    <source>
        <strain evidence="4 5">cv. Jemalong A17</strain>
    </source>
</reference>
<keyword evidence="2 3" id="KW-0812">Transmembrane</keyword>
<sequence length="79" mass="8877">MGRVDYEEEDVENVGASGDFHTREKGAEQKQPQCRSVLHLFLYGNGKKGEGKKKVLLVAYSIGLFTFTTLYSLYPRATC</sequence>
<protein>
    <submittedName>
        <fullName evidence="3">Transmembrane protein, putative</fullName>
    </submittedName>
</protein>
<keyword evidence="5" id="KW-1185">Reference proteome</keyword>
<organism evidence="3 5">
    <name type="scientific">Medicago truncatula</name>
    <name type="common">Barrel medic</name>
    <name type="synonym">Medicago tribuloides</name>
    <dbReference type="NCBI Taxonomy" id="3880"/>
    <lineage>
        <taxon>Eukaryota</taxon>
        <taxon>Viridiplantae</taxon>
        <taxon>Streptophyta</taxon>
        <taxon>Embryophyta</taxon>
        <taxon>Tracheophyta</taxon>
        <taxon>Spermatophyta</taxon>
        <taxon>Magnoliopsida</taxon>
        <taxon>eudicotyledons</taxon>
        <taxon>Gunneridae</taxon>
        <taxon>Pentapetalae</taxon>
        <taxon>rosids</taxon>
        <taxon>fabids</taxon>
        <taxon>Fabales</taxon>
        <taxon>Fabaceae</taxon>
        <taxon>Papilionoideae</taxon>
        <taxon>50 kb inversion clade</taxon>
        <taxon>NPAAA clade</taxon>
        <taxon>Hologalegina</taxon>
        <taxon>IRL clade</taxon>
        <taxon>Trifolieae</taxon>
        <taxon>Medicago</taxon>
    </lineage>
</organism>
<dbReference type="EMBL" id="CM001217">
    <property type="protein sequence ID" value="AES62310.1"/>
    <property type="molecule type" value="Genomic_DNA"/>
</dbReference>
<evidence type="ECO:0000313" key="5">
    <source>
        <dbReference type="Proteomes" id="UP000002051"/>
    </source>
</evidence>
<dbReference type="EnsemblPlants" id="AES62310">
    <property type="protein sequence ID" value="AES62310"/>
    <property type="gene ID" value="MTR_1g098270"/>
</dbReference>